<proteinExistence type="predicted"/>
<gene>
    <name evidence="2" type="ORF">Lalb_Chr03g0035401</name>
</gene>
<feature type="region of interest" description="Disordered" evidence="1">
    <location>
        <begin position="8"/>
        <end position="43"/>
    </location>
</feature>
<organism evidence="2 3">
    <name type="scientific">Lupinus albus</name>
    <name type="common">White lupine</name>
    <name type="synonym">Lupinus termis</name>
    <dbReference type="NCBI Taxonomy" id="3870"/>
    <lineage>
        <taxon>Eukaryota</taxon>
        <taxon>Viridiplantae</taxon>
        <taxon>Streptophyta</taxon>
        <taxon>Embryophyta</taxon>
        <taxon>Tracheophyta</taxon>
        <taxon>Spermatophyta</taxon>
        <taxon>Magnoliopsida</taxon>
        <taxon>eudicotyledons</taxon>
        <taxon>Gunneridae</taxon>
        <taxon>Pentapetalae</taxon>
        <taxon>rosids</taxon>
        <taxon>fabids</taxon>
        <taxon>Fabales</taxon>
        <taxon>Fabaceae</taxon>
        <taxon>Papilionoideae</taxon>
        <taxon>50 kb inversion clade</taxon>
        <taxon>genistoids sensu lato</taxon>
        <taxon>core genistoids</taxon>
        <taxon>Genisteae</taxon>
        <taxon>Lupinus</taxon>
    </lineage>
</organism>
<accession>A0A6A4QV53</accession>
<comment type="caution">
    <text evidence="2">The sequence shown here is derived from an EMBL/GenBank/DDBJ whole genome shotgun (WGS) entry which is preliminary data.</text>
</comment>
<dbReference type="Proteomes" id="UP000447434">
    <property type="component" value="Chromosome 3"/>
</dbReference>
<evidence type="ECO:0000313" key="2">
    <source>
        <dbReference type="EMBL" id="KAE9617439.1"/>
    </source>
</evidence>
<sequence length="161" mass="17410">MCLQTVAYHGDDEHNGVSSRTSGSQGMNQVMEQEEGTMQDSSVVSTLTNNVVSGSRQGSSEWVQVQGSGGFPMMSVFGHVSPSSPSTFSSFPSRSALAYGSWVGNKRRREEESGALHQFMQQDDPIHFRNIGDFRVLTQGVSSSGAITLLHYSITSQSHTS</sequence>
<name>A0A6A4QV53_LUPAL</name>
<protein>
    <submittedName>
        <fullName evidence="2">Uncharacterized protein</fullName>
    </submittedName>
</protein>
<evidence type="ECO:0000313" key="3">
    <source>
        <dbReference type="Proteomes" id="UP000447434"/>
    </source>
</evidence>
<keyword evidence="3" id="KW-1185">Reference proteome</keyword>
<reference evidence="3" key="1">
    <citation type="journal article" date="2020" name="Nat. Commun.">
        <title>Genome sequence of the cluster root forming white lupin.</title>
        <authorList>
            <person name="Hufnagel B."/>
            <person name="Marques A."/>
            <person name="Soriano A."/>
            <person name="Marques L."/>
            <person name="Divol F."/>
            <person name="Doumas P."/>
            <person name="Sallet E."/>
            <person name="Mancinotti D."/>
            <person name="Carrere S."/>
            <person name="Marande W."/>
            <person name="Arribat S."/>
            <person name="Keller J."/>
            <person name="Huneau C."/>
            <person name="Blein T."/>
            <person name="Aime D."/>
            <person name="Laguerre M."/>
            <person name="Taylor J."/>
            <person name="Schubert V."/>
            <person name="Nelson M."/>
            <person name="Geu-Flores F."/>
            <person name="Crespi M."/>
            <person name="Gallardo-Guerrero K."/>
            <person name="Delaux P.-M."/>
            <person name="Salse J."/>
            <person name="Berges H."/>
            <person name="Guyot R."/>
            <person name="Gouzy J."/>
            <person name="Peret B."/>
        </authorList>
    </citation>
    <scope>NUCLEOTIDE SEQUENCE [LARGE SCALE GENOMIC DNA]</scope>
    <source>
        <strain evidence="3">cv. Amiga</strain>
    </source>
</reference>
<dbReference type="AlphaFoldDB" id="A0A6A4QV53"/>
<evidence type="ECO:0000256" key="1">
    <source>
        <dbReference type="SAM" id="MobiDB-lite"/>
    </source>
</evidence>
<dbReference type="EMBL" id="WOCE01000003">
    <property type="protein sequence ID" value="KAE9617439.1"/>
    <property type="molecule type" value="Genomic_DNA"/>
</dbReference>
<feature type="compositionally biased region" description="Polar residues" evidence="1">
    <location>
        <begin position="16"/>
        <end position="31"/>
    </location>
</feature>